<gene>
    <name evidence="3" type="ORF">EDC56_0432</name>
</gene>
<dbReference type="InterPro" id="IPR013559">
    <property type="entry name" value="YheO"/>
</dbReference>
<dbReference type="AlphaFoldDB" id="A0A3N2E016"/>
<dbReference type="Pfam" id="PF13309">
    <property type="entry name" value="HTH_22"/>
    <property type="match status" value="1"/>
</dbReference>
<dbReference type="EMBL" id="RKHR01000003">
    <property type="protein sequence ID" value="ROS04915.1"/>
    <property type="molecule type" value="Genomic_DNA"/>
</dbReference>
<name>A0A3N2E016_9GAMM</name>
<dbReference type="Proteomes" id="UP000275394">
    <property type="component" value="Unassembled WGS sequence"/>
</dbReference>
<dbReference type="PANTHER" id="PTHR35568:SF1">
    <property type="entry name" value="TRANSCRIPTIONAL REGULATOR DAUR"/>
    <property type="match status" value="1"/>
</dbReference>
<sequence>MKYDDLKFNRAEKFTAAEHAILESFFPVVDAIGNLLGDTCEVVLHSLEDTEKSVVKFVNGHISGRQIGAPITDLSLHMLHKMHENGAHFSDSYFTRAKNGKLMKCTTIAIRNLKGEVIALLCVNLNLDSPLSDFIAALTPSSLNKITGEQSITFNEEKSLDAQLERISDQVIKNHNIAAKEKVRQIIYQLYREDLFELKGAVNTVSKYLDISRHTVYLYIREYRKKHTTLDLTQQ</sequence>
<dbReference type="RefSeq" id="WP_162844052.1">
    <property type="nucleotide sequence ID" value="NZ_RKHR01000003.1"/>
</dbReference>
<evidence type="ECO:0000259" key="1">
    <source>
        <dbReference type="Pfam" id="PF08348"/>
    </source>
</evidence>
<evidence type="ECO:0000313" key="3">
    <source>
        <dbReference type="EMBL" id="ROS04915.1"/>
    </source>
</evidence>
<evidence type="ECO:0000313" key="4">
    <source>
        <dbReference type="Proteomes" id="UP000275394"/>
    </source>
</evidence>
<feature type="domain" description="Transcriptional regulator DauR-like HTH" evidence="2">
    <location>
        <begin position="164"/>
        <end position="221"/>
    </location>
</feature>
<dbReference type="PANTHER" id="PTHR35568">
    <property type="entry name" value="TRANSCRIPTIONAL REGULATOR DAUR"/>
    <property type="match status" value="1"/>
</dbReference>
<protein>
    <submittedName>
        <fullName evidence="3">Putative transcriptional regulator YheO</fullName>
    </submittedName>
</protein>
<proteinExistence type="predicted"/>
<keyword evidence="4" id="KW-1185">Reference proteome</keyword>
<organism evidence="3 4">
    <name type="scientific">Sinobacterium caligoides</name>
    <dbReference type="NCBI Taxonomy" id="933926"/>
    <lineage>
        <taxon>Bacteria</taxon>
        <taxon>Pseudomonadati</taxon>
        <taxon>Pseudomonadota</taxon>
        <taxon>Gammaproteobacteria</taxon>
        <taxon>Cellvibrionales</taxon>
        <taxon>Spongiibacteraceae</taxon>
        <taxon>Sinobacterium</taxon>
    </lineage>
</organism>
<evidence type="ECO:0000259" key="2">
    <source>
        <dbReference type="Pfam" id="PF13309"/>
    </source>
</evidence>
<reference evidence="3 4" key="1">
    <citation type="submission" date="2018-11" db="EMBL/GenBank/DDBJ databases">
        <title>Genomic Encyclopedia of Type Strains, Phase IV (KMG-IV): sequencing the most valuable type-strain genomes for metagenomic binning, comparative biology and taxonomic classification.</title>
        <authorList>
            <person name="Goeker M."/>
        </authorList>
    </citation>
    <scope>NUCLEOTIDE SEQUENCE [LARGE SCALE GENOMIC DNA]</scope>
    <source>
        <strain evidence="3 4">DSM 100316</strain>
    </source>
</reference>
<dbReference type="InterPro" id="IPR039446">
    <property type="entry name" value="DauR-like"/>
</dbReference>
<feature type="domain" description="YheO-like" evidence="1">
    <location>
        <begin position="22"/>
        <end position="130"/>
    </location>
</feature>
<dbReference type="InterPro" id="IPR039445">
    <property type="entry name" value="DauR-like_HTH"/>
</dbReference>
<comment type="caution">
    <text evidence="3">The sequence shown here is derived from an EMBL/GenBank/DDBJ whole genome shotgun (WGS) entry which is preliminary data.</text>
</comment>
<dbReference type="Pfam" id="PF08348">
    <property type="entry name" value="PAS_6"/>
    <property type="match status" value="1"/>
</dbReference>
<accession>A0A3N2E016</accession>